<evidence type="ECO:0000313" key="1">
    <source>
        <dbReference type="EMBL" id="ELY82280.1"/>
    </source>
</evidence>
<name>L9Z6Z7_9EURY</name>
<dbReference type="Proteomes" id="UP000011592">
    <property type="component" value="Unassembled WGS sequence"/>
</dbReference>
<proteinExistence type="predicted"/>
<sequence>MITAAVAGGTCSVSRDPSDWQAANALSVFLNYDIRDMIGKAD</sequence>
<keyword evidence="2" id="KW-1185">Reference proteome</keyword>
<accession>L9Z6Z7</accession>
<organism evidence="1 2">
    <name type="scientific">Natrinema gari JCM 14663</name>
    <dbReference type="NCBI Taxonomy" id="1230459"/>
    <lineage>
        <taxon>Archaea</taxon>
        <taxon>Methanobacteriati</taxon>
        <taxon>Methanobacteriota</taxon>
        <taxon>Stenosarchaea group</taxon>
        <taxon>Halobacteria</taxon>
        <taxon>Halobacteriales</taxon>
        <taxon>Natrialbaceae</taxon>
        <taxon>Natrinema</taxon>
    </lineage>
</organism>
<comment type="caution">
    <text evidence="1">The sequence shown here is derived from an EMBL/GenBank/DDBJ whole genome shotgun (WGS) entry which is preliminary data.</text>
</comment>
<feature type="non-terminal residue" evidence="1">
    <location>
        <position position="42"/>
    </location>
</feature>
<gene>
    <name evidence="1" type="ORF">C486_04825</name>
</gene>
<dbReference type="AlphaFoldDB" id="L9Z6Z7"/>
<dbReference type="EMBL" id="AOIJ01000038">
    <property type="protein sequence ID" value="ELY82280.1"/>
    <property type="molecule type" value="Genomic_DNA"/>
</dbReference>
<reference evidence="1 2" key="1">
    <citation type="journal article" date="2014" name="PLoS Genet.">
        <title>Phylogenetically driven sequencing of extremely halophilic archaea reveals strategies for static and dynamic osmo-response.</title>
        <authorList>
            <person name="Becker E.A."/>
            <person name="Seitzer P.M."/>
            <person name="Tritt A."/>
            <person name="Larsen D."/>
            <person name="Krusor M."/>
            <person name="Yao A.I."/>
            <person name="Wu D."/>
            <person name="Madern D."/>
            <person name="Eisen J.A."/>
            <person name="Darling A.E."/>
            <person name="Facciotti M.T."/>
        </authorList>
    </citation>
    <scope>NUCLEOTIDE SEQUENCE [LARGE SCALE GENOMIC DNA]</scope>
    <source>
        <strain evidence="1 2">JCM 14663</strain>
    </source>
</reference>
<evidence type="ECO:0000313" key="2">
    <source>
        <dbReference type="Proteomes" id="UP000011592"/>
    </source>
</evidence>
<protein>
    <submittedName>
        <fullName evidence="1">Uncharacterized protein</fullName>
    </submittedName>
</protein>